<dbReference type="AlphaFoldDB" id="A0A1H4F3P1"/>
<dbReference type="PANTHER" id="PTHR34653:SF1">
    <property type="entry name" value="FLAGELLAR HOOK-BASAL BODY COMPLEX PROTEIN FLIE"/>
    <property type="match status" value="1"/>
</dbReference>
<dbReference type="OrthoDB" id="9812413at2"/>
<dbReference type="RefSeq" id="WP_093255666.1">
    <property type="nucleotide sequence ID" value="NZ_FNQM01000018.1"/>
</dbReference>
<organism evidence="5 6">
    <name type="scientific">Rubrimonas cliftonensis</name>
    <dbReference type="NCBI Taxonomy" id="89524"/>
    <lineage>
        <taxon>Bacteria</taxon>
        <taxon>Pseudomonadati</taxon>
        <taxon>Pseudomonadota</taxon>
        <taxon>Alphaproteobacteria</taxon>
        <taxon>Rhodobacterales</taxon>
        <taxon>Paracoccaceae</taxon>
        <taxon>Rubrimonas</taxon>
    </lineage>
</organism>
<evidence type="ECO:0000256" key="4">
    <source>
        <dbReference type="HAMAP-Rule" id="MF_00724"/>
    </source>
</evidence>
<comment type="subcellular location">
    <subcellularLocation>
        <location evidence="1 4">Bacterial flagellum basal body</location>
    </subcellularLocation>
</comment>
<evidence type="ECO:0000256" key="3">
    <source>
        <dbReference type="ARBA" id="ARBA00023143"/>
    </source>
</evidence>
<keyword evidence="5" id="KW-0969">Cilium</keyword>
<dbReference type="Proteomes" id="UP000198703">
    <property type="component" value="Unassembled WGS sequence"/>
</dbReference>
<protein>
    <recommendedName>
        <fullName evidence="4">Flagellar hook-basal body complex protein FliE</fullName>
    </recommendedName>
</protein>
<evidence type="ECO:0000256" key="1">
    <source>
        <dbReference type="ARBA" id="ARBA00004117"/>
    </source>
</evidence>
<sequence length="100" mass="10673">MDIRSALAGQLYTDIKPAARAEPSLRGAKLDFGQALRDSAMETLQGIRQAERTTIAGISGKADAQSVVQALAATELAVETATTVRDKVVEAYNEILRMPV</sequence>
<proteinExistence type="inferred from homology"/>
<reference evidence="5 6" key="1">
    <citation type="submission" date="2016-10" db="EMBL/GenBank/DDBJ databases">
        <authorList>
            <person name="de Groot N.N."/>
        </authorList>
    </citation>
    <scope>NUCLEOTIDE SEQUENCE [LARGE SCALE GENOMIC DNA]</scope>
    <source>
        <strain evidence="5 6">DSM 15345</strain>
    </source>
</reference>
<name>A0A1H4F3P1_9RHOB</name>
<dbReference type="STRING" id="89524.SAMN05444370_1185"/>
<dbReference type="Pfam" id="PF02049">
    <property type="entry name" value="FliE"/>
    <property type="match status" value="1"/>
</dbReference>
<evidence type="ECO:0000313" key="5">
    <source>
        <dbReference type="EMBL" id="SEA91560.1"/>
    </source>
</evidence>
<comment type="similarity">
    <text evidence="2 4">Belongs to the FliE family.</text>
</comment>
<dbReference type="InterPro" id="IPR001624">
    <property type="entry name" value="FliE"/>
</dbReference>
<keyword evidence="5" id="KW-0966">Cell projection</keyword>
<dbReference type="HAMAP" id="MF_00724">
    <property type="entry name" value="FliE"/>
    <property type="match status" value="1"/>
</dbReference>
<dbReference type="GO" id="GO:0005198">
    <property type="term" value="F:structural molecule activity"/>
    <property type="evidence" value="ECO:0007669"/>
    <property type="project" value="InterPro"/>
</dbReference>
<accession>A0A1H4F3P1</accession>
<evidence type="ECO:0000256" key="2">
    <source>
        <dbReference type="ARBA" id="ARBA00009272"/>
    </source>
</evidence>
<gene>
    <name evidence="4" type="primary">fliE</name>
    <name evidence="5" type="ORF">SAMN05444370_1185</name>
</gene>
<dbReference type="PANTHER" id="PTHR34653">
    <property type="match status" value="1"/>
</dbReference>
<keyword evidence="5" id="KW-0282">Flagellum</keyword>
<keyword evidence="6" id="KW-1185">Reference proteome</keyword>
<dbReference type="GO" id="GO:0071973">
    <property type="term" value="P:bacterial-type flagellum-dependent cell motility"/>
    <property type="evidence" value="ECO:0007669"/>
    <property type="project" value="InterPro"/>
</dbReference>
<keyword evidence="3 4" id="KW-0975">Bacterial flagellum</keyword>
<evidence type="ECO:0000313" key="6">
    <source>
        <dbReference type="Proteomes" id="UP000198703"/>
    </source>
</evidence>
<dbReference type="GO" id="GO:0009425">
    <property type="term" value="C:bacterial-type flagellum basal body"/>
    <property type="evidence" value="ECO:0007669"/>
    <property type="project" value="UniProtKB-SubCell"/>
</dbReference>
<dbReference type="EMBL" id="FNQM01000018">
    <property type="protein sequence ID" value="SEA91560.1"/>
    <property type="molecule type" value="Genomic_DNA"/>
</dbReference>
<dbReference type="GO" id="GO:0003774">
    <property type="term" value="F:cytoskeletal motor activity"/>
    <property type="evidence" value="ECO:0007669"/>
    <property type="project" value="InterPro"/>
</dbReference>